<dbReference type="EMBL" id="VIGD01000001">
    <property type="protein sequence ID" value="TQE92459.1"/>
    <property type="molecule type" value="Genomic_DNA"/>
</dbReference>
<dbReference type="InterPro" id="IPR011098">
    <property type="entry name" value="G5_dom"/>
</dbReference>
<dbReference type="PANTHER" id="PTHR35788">
    <property type="entry name" value="EXPORTED PROTEIN-RELATED"/>
    <property type="match status" value="1"/>
</dbReference>
<reference evidence="4 5" key="1">
    <citation type="submission" date="2019-06" db="EMBL/GenBank/DDBJ databases">
        <title>Genome sequence of Ureibacillus terrenus.</title>
        <authorList>
            <person name="Maclea K.S."/>
            <person name="Simoes M."/>
        </authorList>
    </citation>
    <scope>NUCLEOTIDE SEQUENCE [LARGE SCALE GENOMIC DNA]</scope>
    <source>
        <strain evidence="4 5">ATCC BAA-384</strain>
    </source>
</reference>
<protein>
    <submittedName>
        <fullName evidence="4">Vancomycin resistance protein</fullName>
    </submittedName>
</protein>
<evidence type="ECO:0000256" key="1">
    <source>
        <dbReference type="ARBA" id="ARBA00022729"/>
    </source>
</evidence>
<organism evidence="4 5">
    <name type="scientific">Ureibacillus terrenus</name>
    <dbReference type="NCBI Taxonomy" id="118246"/>
    <lineage>
        <taxon>Bacteria</taxon>
        <taxon>Bacillati</taxon>
        <taxon>Bacillota</taxon>
        <taxon>Bacilli</taxon>
        <taxon>Bacillales</taxon>
        <taxon>Caryophanaceae</taxon>
        <taxon>Ureibacillus</taxon>
    </lineage>
</organism>
<feature type="compositionally biased region" description="Basic and acidic residues" evidence="2">
    <location>
        <begin position="430"/>
        <end position="445"/>
    </location>
</feature>
<evidence type="ECO:0000259" key="3">
    <source>
        <dbReference type="PROSITE" id="PS51109"/>
    </source>
</evidence>
<feature type="domain" description="G5" evidence="3">
    <location>
        <begin position="305"/>
        <end position="383"/>
    </location>
</feature>
<dbReference type="Proteomes" id="UP000315753">
    <property type="component" value="Unassembled WGS sequence"/>
</dbReference>
<evidence type="ECO:0000313" key="4">
    <source>
        <dbReference type="EMBL" id="TQE92459.1"/>
    </source>
</evidence>
<dbReference type="OrthoDB" id="2691125at2"/>
<comment type="caution">
    <text evidence="4">The sequence shown here is derived from an EMBL/GenBank/DDBJ whole genome shotgun (WGS) entry which is preliminary data.</text>
</comment>
<gene>
    <name evidence="4" type="ORF">FKZ59_01755</name>
</gene>
<dbReference type="Pfam" id="PF07501">
    <property type="entry name" value="G5"/>
    <property type="match status" value="1"/>
</dbReference>
<dbReference type="InterPro" id="IPR052913">
    <property type="entry name" value="Glycopeptide_resist_protein"/>
</dbReference>
<sequence length="459" mass="50761">MGNLKYIFSRKAFTFLLVIAAVFGILFSAQYSLKVFADGKQSKGSTIGGVAVSGLKDDEIKAALRKAIQKWSSEPILIRGGGEELSIDPEDIQFDLNQTIQEYRKSIHKPFYQFWKSEKTVHIPIHISNSETIKNQISYITIWDTEDTYNRVLNEVSYLNDHEIDATVIDTEQLENERIALTIEKIPDNATGVEVLAETLNENILEPDEPFSLLNALHNLTDAANAEGLNFVASVIYNTVLQGNIDILERHPQQEAPSYLQPGINAYIDPFGKNDLQFVNVSEHPYLLKATVEGGQLKAELFSSVKGATVQVVVDKEPIAPRIINRYTRDLPAGSTRLIQEGKQGMRVTVTRMISDNGEQKVQEISRDYYAPVNRIVLNSASDVNFGGGGTVEEQGKSAGFGSVENVDLNGDGLPDYDSRNDGNVQNPKDNPKGNPKGEPKDESSSRSYYDKGGNLVTS</sequence>
<dbReference type="InterPro" id="IPR007391">
    <property type="entry name" value="Vancomycin_resist_VanW"/>
</dbReference>
<dbReference type="Pfam" id="PF04294">
    <property type="entry name" value="VanW"/>
    <property type="match status" value="1"/>
</dbReference>
<keyword evidence="1" id="KW-0732">Signal</keyword>
<dbReference type="PROSITE" id="PS51109">
    <property type="entry name" value="G5"/>
    <property type="match status" value="1"/>
</dbReference>
<dbReference type="AlphaFoldDB" id="A0A540V6S3"/>
<dbReference type="Gene3D" id="2.20.230.10">
    <property type="entry name" value="Resuscitation-promoting factor rpfb"/>
    <property type="match status" value="1"/>
</dbReference>
<feature type="region of interest" description="Disordered" evidence="2">
    <location>
        <begin position="397"/>
        <end position="459"/>
    </location>
</feature>
<name>A0A540V6S3_9BACL</name>
<evidence type="ECO:0000256" key="2">
    <source>
        <dbReference type="SAM" id="MobiDB-lite"/>
    </source>
</evidence>
<keyword evidence="5" id="KW-1185">Reference proteome</keyword>
<evidence type="ECO:0000313" key="5">
    <source>
        <dbReference type="Proteomes" id="UP000315753"/>
    </source>
</evidence>
<dbReference type="PANTHER" id="PTHR35788:SF1">
    <property type="entry name" value="EXPORTED PROTEIN"/>
    <property type="match status" value="1"/>
</dbReference>
<dbReference type="SMART" id="SM01208">
    <property type="entry name" value="G5"/>
    <property type="match status" value="1"/>
</dbReference>
<accession>A0A540V6S3</accession>
<proteinExistence type="predicted"/>